<gene>
    <name evidence="1" type="ORF">XJ32_00220</name>
    <name evidence="2" type="ORF">XJ32_10295</name>
    <name evidence="3" type="ORF">XJ32_10370</name>
</gene>
<dbReference type="RefSeq" id="WP_077387943.1">
    <property type="nucleotide sequence ID" value="NZ_CP019645.1"/>
</dbReference>
<dbReference type="AlphaFoldDB" id="A0A1Q2LJ10"/>
<dbReference type="EMBL" id="CP019645">
    <property type="protein sequence ID" value="AQQ60428.1"/>
    <property type="molecule type" value="Genomic_DNA"/>
</dbReference>
<sequence>MPQAEFRNFDEFKGQFEMVKGNIGFIKTPYKDVKVSISYAWKHFRENTYNTNRDNIKGGFFKTFKDPLFIVEQAREGQSSPSVYFYKPFFDNDKKLINLFGIGIDSVGNIDFKTYYFDKKENRLKEMLMSDKIKIVYMQENP</sequence>
<protein>
    <submittedName>
        <fullName evidence="3">Uncharacterized protein</fullName>
    </submittedName>
</protein>
<evidence type="ECO:0000313" key="2">
    <source>
        <dbReference type="EMBL" id="AQQ60418.1"/>
    </source>
</evidence>
<dbReference type="Proteomes" id="UP000188298">
    <property type="component" value="Chromosome"/>
</dbReference>
<evidence type="ECO:0000313" key="1">
    <source>
        <dbReference type="EMBL" id="AQQ58775.1"/>
    </source>
</evidence>
<dbReference type="EMBL" id="CP019645">
    <property type="protein sequence ID" value="AQQ60418.1"/>
    <property type="molecule type" value="Genomic_DNA"/>
</dbReference>
<dbReference type="EMBL" id="CP019645">
    <property type="protein sequence ID" value="AQQ58775.1"/>
    <property type="molecule type" value="Genomic_DNA"/>
</dbReference>
<evidence type="ECO:0000313" key="4">
    <source>
        <dbReference type="Proteomes" id="UP000188298"/>
    </source>
</evidence>
<organism evidence="3 4">
    <name type="scientific">Helicobacter bilis</name>
    <dbReference type="NCBI Taxonomy" id="37372"/>
    <lineage>
        <taxon>Bacteria</taxon>
        <taxon>Pseudomonadati</taxon>
        <taxon>Campylobacterota</taxon>
        <taxon>Epsilonproteobacteria</taxon>
        <taxon>Campylobacterales</taxon>
        <taxon>Helicobacteraceae</taxon>
        <taxon>Helicobacter</taxon>
    </lineage>
</organism>
<name>A0A1Q2LJ10_9HELI</name>
<dbReference type="KEGG" id="hbl:XJ32_10370"/>
<proteinExistence type="predicted"/>
<dbReference type="KEGG" id="hbl:XJ32_10295"/>
<accession>A0A1Q2LJ10</accession>
<dbReference type="KEGG" id="hbl:XJ32_00220"/>
<evidence type="ECO:0000313" key="3">
    <source>
        <dbReference type="EMBL" id="AQQ60428.1"/>
    </source>
</evidence>
<reference evidence="3 4" key="1">
    <citation type="submission" date="2017-02" db="EMBL/GenBank/DDBJ databases">
        <title>Whole genome sequencing of Helicobacter bilis strain AAQJH.</title>
        <authorList>
            <person name="Conlan S."/>
            <person name="Thomas P.J."/>
            <person name="Mullikin J."/>
            <person name="Palmore T.N."/>
            <person name="Frank K.M."/>
            <person name="Segre J.A."/>
        </authorList>
    </citation>
    <scope>NUCLEOTIDE SEQUENCE [LARGE SCALE GENOMIC DNA]</scope>
    <source>
        <strain evidence="3 4">AAQJH</strain>
    </source>
</reference>